<gene>
    <name evidence="6" type="ORF">D9C73_004781</name>
</gene>
<dbReference type="GO" id="GO:0032587">
    <property type="term" value="C:ruffle membrane"/>
    <property type="evidence" value="ECO:0007669"/>
    <property type="project" value="TreeGrafter"/>
</dbReference>
<keyword evidence="6" id="KW-0808">Transferase</keyword>
<dbReference type="InterPro" id="IPR011993">
    <property type="entry name" value="PH-like_dom_sf"/>
</dbReference>
<evidence type="ECO:0000256" key="4">
    <source>
        <dbReference type="SAM" id="MobiDB-lite"/>
    </source>
</evidence>
<evidence type="ECO:0000313" key="6">
    <source>
        <dbReference type="EMBL" id="TKS71767.1"/>
    </source>
</evidence>
<evidence type="ECO:0000256" key="3">
    <source>
        <dbReference type="PROSITE-ProRule" id="PRU00192"/>
    </source>
</evidence>
<dbReference type="Gene3D" id="2.30.29.30">
    <property type="entry name" value="Pleckstrin-homology domain (PH domain)/Phosphotyrosine-binding domain (PTB)"/>
    <property type="match status" value="1"/>
</dbReference>
<comment type="similarity">
    <text evidence="1">Belongs to the EPS8 family.</text>
</comment>
<dbReference type="EMBL" id="CM014082">
    <property type="protein sequence ID" value="TKS71767.1"/>
    <property type="molecule type" value="Genomic_DNA"/>
</dbReference>
<keyword evidence="6" id="KW-0418">Kinase</keyword>
<dbReference type="InterPro" id="IPR055093">
    <property type="entry name" value="EPS8_2nd"/>
</dbReference>
<dbReference type="InterPro" id="IPR001452">
    <property type="entry name" value="SH3_domain"/>
</dbReference>
<dbReference type="PANTHER" id="PTHR12287">
    <property type="entry name" value="EPIDERMAL GROWTH FACTOR RECEPTOR KINASE SUBSTRATE EPS8-RELATED PROTEIN"/>
    <property type="match status" value="1"/>
</dbReference>
<feature type="compositionally biased region" description="Pro residues" evidence="4">
    <location>
        <begin position="379"/>
        <end position="395"/>
    </location>
</feature>
<feature type="compositionally biased region" description="Basic and acidic residues" evidence="4">
    <location>
        <begin position="476"/>
        <end position="489"/>
    </location>
</feature>
<dbReference type="InterPro" id="IPR036028">
    <property type="entry name" value="SH3-like_dom_sf"/>
</dbReference>
<feature type="domain" description="SH3" evidence="5">
    <location>
        <begin position="398"/>
        <end position="457"/>
    </location>
</feature>
<dbReference type="GO" id="GO:0016301">
    <property type="term" value="F:kinase activity"/>
    <property type="evidence" value="ECO:0007669"/>
    <property type="project" value="UniProtKB-KW"/>
</dbReference>
<reference evidence="6 7" key="1">
    <citation type="submission" date="2019-01" db="EMBL/GenBank/DDBJ databases">
        <title>Genome Assembly of Collichthys lucidus.</title>
        <authorList>
            <person name="Cai M."/>
            <person name="Xiao S."/>
        </authorList>
    </citation>
    <scope>NUCLEOTIDE SEQUENCE [LARGE SCALE GENOMIC DNA]</scope>
    <source>
        <strain evidence="6">JT15FE1705JMU</strain>
        <tissue evidence="6">Muscle</tissue>
    </source>
</reference>
<evidence type="ECO:0000256" key="1">
    <source>
        <dbReference type="ARBA" id="ARBA00006197"/>
    </source>
</evidence>
<dbReference type="SUPFAM" id="SSF50729">
    <property type="entry name" value="PH domain-like"/>
    <property type="match status" value="1"/>
</dbReference>
<feature type="region of interest" description="Disordered" evidence="4">
    <location>
        <begin position="476"/>
        <end position="542"/>
    </location>
</feature>
<sequence>MFTSNSLSGNDDISYADSILSNGYSLMDDASSQHLFTCDLDGKELKNIADCVERLKLLDGIGRVWGQSMLLEVRGPKLLLTDIETKEELESMALGDILELKAVLDSGVWSSLLTVAVQQEREHTAVFMFQCEDIRADYVQKNLSLALSRKKADSSVSFFVDMDEADTPEPELFVHMEMQEEEEEEEEEQQFFTTEEEDVPPPRRYTEVDRNVDILNHILGDIEIFIGQVSAVVAKNAKKKKKKKKKKGKAVDGMPSAEEFVTCLQKIKFGFNLLVVSHCPEDLPMTIVAPLLIPQAIRLMSEEASAEEDQLWQSLGDAWNIPSTKWPEDDEDIPTFTPEFFDGWQPPEVSATPEPRQPVIRRRQSPKPGPSKVNHHTKPPPVQPPAPKWKPQNPPRPREPQYMRVMTDFISRNDRELTVRAGDTVDLLDKSKQWWKVRDSRGDEGYVPNNVLRVDTNDEQPIQHCALSGRVERLHAPEYDQRGTEDSVPRRRRASLLPVTSSKVRTGCCQLNETDSARSKRRRGGNKSPETKCCEQTGLSHE</sequence>
<keyword evidence="7" id="KW-1185">Reference proteome</keyword>
<evidence type="ECO:0000256" key="2">
    <source>
        <dbReference type="ARBA" id="ARBA00022443"/>
    </source>
</evidence>
<feature type="compositionally biased region" description="Acidic residues" evidence="4">
    <location>
        <begin position="183"/>
        <end position="199"/>
    </location>
</feature>
<keyword evidence="2 3" id="KW-0728">SH3 domain</keyword>
<feature type="compositionally biased region" description="Polar residues" evidence="4">
    <location>
        <begin position="498"/>
        <end position="514"/>
    </location>
</feature>
<dbReference type="InterPro" id="IPR013625">
    <property type="entry name" value="PTB"/>
</dbReference>
<dbReference type="Gene3D" id="2.30.30.40">
    <property type="entry name" value="SH3 Domains"/>
    <property type="match status" value="1"/>
</dbReference>
<feature type="region of interest" description="Disordered" evidence="4">
    <location>
        <begin position="334"/>
        <end position="400"/>
    </location>
</feature>
<dbReference type="Pfam" id="PF22975">
    <property type="entry name" value="EPS8_2nd"/>
    <property type="match status" value="2"/>
</dbReference>
<protein>
    <submittedName>
        <fullName evidence="6">Epidermal growth factor receptor kinase substrate 8-like protein 3</fullName>
    </submittedName>
</protein>
<evidence type="ECO:0000259" key="5">
    <source>
        <dbReference type="PROSITE" id="PS50002"/>
    </source>
</evidence>
<organism evidence="6 7">
    <name type="scientific">Collichthys lucidus</name>
    <name type="common">Big head croaker</name>
    <name type="synonym">Sciaena lucida</name>
    <dbReference type="NCBI Taxonomy" id="240159"/>
    <lineage>
        <taxon>Eukaryota</taxon>
        <taxon>Metazoa</taxon>
        <taxon>Chordata</taxon>
        <taxon>Craniata</taxon>
        <taxon>Vertebrata</taxon>
        <taxon>Euteleostomi</taxon>
        <taxon>Actinopterygii</taxon>
        <taxon>Neopterygii</taxon>
        <taxon>Teleostei</taxon>
        <taxon>Neoteleostei</taxon>
        <taxon>Acanthomorphata</taxon>
        <taxon>Eupercaria</taxon>
        <taxon>Sciaenidae</taxon>
        <taxon>Collichthys</taxon>
    </lineage>
</organism>
<dbReference type="SMART" id="SM00326">
    <property type="entry name" value="SH3"/>
    <property type="match status" value="1"/>
</dbReference>
<dbReference type="Pfam" id="PF07653">
    <property type="entry name" value="SH3_2"/>
    <property type="match status" value="1"/>
</dbReference>
<dbReference type="PROSITE" id="PS50002">
    <property type="entry name" value="SH3"/>
    <property type="match status" value="1"/>
</dbReference>
<dbReference type="GO" id="GO:0007266">
    <property type="term" value="P:Rho protein signal transduction"/>
    <property type="evidence" value="ECO:0007669"/>
    <property type="project" value="TreeGrafter"/>
</dbReference>
<dbReference type="GO" id="GO:0035023">
    <property type="term" value="P:regulation of Rho protein signal transduction"/>
    <property type="evidence" value="ECO:0007669"/>
    <property type="project" value="TreeGrafter"/>
</dbReference>
<dbReference type="InterPro" id="IPR039801">
    <property type="entry name" value="EPS8-like"/>
</dbReference>
<dbReference type="Pfam" id="PF08416">
    <property type="entry name" value="PTB"/>
    <property type="match status" value="1"/>
</dbReference>
<feature type="region of interest" description="Disordered" evidence="4">
    <location>
        <begin position="183"/>
        <end position="204"/>
    </location>
</feature>
<keyword evidence="6" id="KW-0675">Receptor</keyword>
<dbReference type="SUPFAM" id="SSF50044">
    <property type="entry name" value="SH3-domain"/>
    <property type="match status" value="1"/>
</dbReference>
<dbReference type="AlphaFoldDB" id="A0A4U5UBE2"/>
<accession>A0A4U5UBE2</accession>
<dbReference type="GO" id="GO:0003779">
    <property type="term" value="F:actin binding"/>
    <property type="evidence" value="ECO:0007669"/>
    <property type="project" value="TreeGrafter"/>
</dbReference>
<dbReference type="GO" id="GO:1900029">
    <property type="term" value="P:positive regulation of ruffle assembly"/>
    <property type="evidence" value="ECO:0007669"/>
    <property type="project" value="TreeGrafter"/>
</dbReference>
<proteinExistence type="inferred from homology"/>
<dbReference type="STRING" id="240159.A0A4U5UBE2"/>
<name>A0A4U5UBE2_COLLU</name>
<dbReference type="GO" id="GO:0031982">
    <property type="term" value="C:vesicle"/>
    <property type="evidence" value="ECO:0007669"/>
    <property type="project" value="TreeGrafter"/>
</dbReference>
<evidence type="ECO:0000313" key="7">
    <source>
        <dbReference type="Proteomes" id="UP000298787"/>
    </source>
</evidence>
<dbReference type="PANTHER" id="PTHR12287:SF22">
    <property type="entry name" value="EPIDERMAL GROWTH FACTOR RECEPTOR KINASE SUBSTRATE 8-LIKE PROTEIN 3"/>
    <property type="match status" value="1"/>
</dbReference>
<dbReference type="Proteomes" id="UP000298787">
    <property type="component" value="Chromosome 5"/>
</dbReference>